<evidence type="ECO:0000256" key="3">
    <source>
        <dbReference type="ARBA" id="ARBA00022448"/>
    </source>
</evidence>
<dbReference type="InterPro" id="IPR013059">
    <property type="entry name" value="Trp_tyr_transpt"/>
</dbReference>
<gene>
    <name evidence="11" type="ORF">G0F18_00650</name>
</gene>
<evidence type="ECO:0000256" key="9">
    <source>
        <dbReference type="ARBA" id="ARBA00023136"/>
    </source>
</evidence>
<evidence type="ECO:0000256" key="2">
    <source>
        <dbReference type="ARBA" id="ARBA00005452"/>
    </source>
</evidence>
<name>A0A703T035_SALER</name>
<keyword evidence="5" id="KW-0997">Cell inner membrane</keyword>
<dbReference type="GO" id="GO:0003333">
    <property type="term" value="P:amino acid transmembrane transport"/>
    <property type="evidence" value="ECO:0007669"/>
    <property type="project" value="InterPro"/>
</dbReference>
<keyword evidence="7" id="KW-0029">Amino-acid transport</keyword>
<accession>A0A703T035</accession>
<reference evidence="11" key="2">
    <citation type="submission" date="2018-08" db="EMBL/GenBank/DDBJ databases">
        <authorList>
            <consortium name="NCBI Pathogen Detection Project"/>
        </authorList>
    </citation>
    <scope>NUCLEOTIDE SEQUENCE</scope>
    <source>
        <strain evidence="11">SL1_122</strain>
    </source>
</reference>
<dbReference type="EMBL" id="DAAMPY010000002">
    <property type="protein sequence ID" value="HAC7692892.1"/>
    <property type="molecule type" value="Genomic_DNA"/>
</dbReference>
<comment type="similarity">
    <text evidence="2">Belongs to the amino acid/polyamine transporter 2 family. Mtr/TnaB/TyrP permease subfamily.</text>
</comment>
<proteinExistence type="inferred from homology"/>
<evidence type="ECO:0000256" key="5">
    <source>
        <dbReference type="ARBA" id="ARBA00022519"/>
    </source>
</evidence>
<keyword evidence="8 10" id="KW-1133">Transmembrane helix</keyword>
<evidence type="ECO:0000256" key="8">
    <source>
        <dbReference type="ARBA" id="ARBA00022989"/>
    </source>
</evidence>
<comment type="subcellular location">
    <subcellularLocation>
        <location evidence="1">Cell inner membrane</location>
        <topology evidence="1">Multi-pass membrane protein</topology>
    </subcellularLocation>
</comment>
<comment type="caution">
    <text evidence="11">The sequence shown here is derived from an EMBL/GenBank/DDBJ whole genome shotgun (WGS) entry which is preliminary data.</text>
</comment>
<dbReference type="PANTHER" id="PTHR46997:SF1">
    <property type="entry name" value="LOW AFFINITY TRYPTOPHAN PERMEASE-RELATED"/>
    <property type="match status" value="1"/>
</dbReference>
<dbReference type="InterPro" id="IPR018227">
    <property type="entry name" value="Amino_acid_transport_2"/>
</dbReference>
<evidence type="ECO:0000256" key="7">
    <source>
        <dbReference type="ARBA" id="ARBA00022970"/>
    </source>
</evidence>
<dbReference type="GO" id="GO:0015173">
    <property type="term" value="F:aromatic amino acid transmembrane transporter activity"/>
    <property type="evidence" value="ECO:0007669"/>
    <property type="project" value="InterPro"/>
</dbReference>
<evidence type="ECO:0000256" key="10">
    <source>
        <dbReference type="SAM" id="Phobius"/>
    </source>
</evidence>
<keyword evidence="9 10" id="KW-0472">Membrane</keyword>
<dbReference type="PANTHER" id="PTHR46997">
    <property type="entry name" value="LOW AFFINITY TRYPTOPHAN PERMEASE-RELATED"/>
    <property type="match status" value="1"/>
</dbReference>
<evidence type="ECO:0000256" key="4">
    <source>
        <dbReference type="ARBA" id="ARBA00022475"/>
    </source>
</evidence>
<keyword evidence="4" id="KW-1003">Cell membrane</keyword>
<evidence type="ECO:0000256" key="6">
    <source>
        <dbReference type="ARBA" id="ARBA00022692"/>
    </source>
</evidence>
<keyword evidence="6 10" id="KW-0812">Transmembrane</keyword>
<evidence type="ECO:0000256" key="1">
    <source>
        <dbReference type="ARBA" id="ARBA00004429"/>
    </source>
</evidence>
<evidence type="ECO:0000313" key="11">
    <source>
        <dbReference type="EMBL" id="HAC7692892.1"/>
    </source>
</evidence>
<protein>
    <submittedName>
        <fullName evidence="11">Tryptophan permease</fullName>
    </submittedName>
</protein>
<feature type="transmembrane region" description="Helical" evidence="10">
    <location>
        <begin position="29"/>
        <end position="52"/>
    </location>
</feature>
<reference evidence="11" key="1">
    <citation type="journal article" date="2018" name="Genome Biol.">
        <title>SKESA: strategic k-mer extension for scrupulous assemblies.</title>
        <authorList>
            <person name="Souvorov A."/>
            <person name="Agarwala R."/>
            <person name="Lipman D.J."/>
        </authorList>
    </citation>
    <scope>NUCLEOTIDE SEQUENCE</scope>
    <source>
        <strain evidence="11">SL1_122</strain>
    </source>
</reference>
<feature type="non-terminal residue" evidence="11">
    <location>
        <position position="1"/>
    </location>
</feature>
<dbReference type="GO" id="GO:0005886">
    <property type="term" value="C:plasma membrane"/>
    <property type="evidence" value="ECO:0007669"/>
    <property type="project" value="UniProtKB-SubCell"/>
</dbReference>
<dbReference type="Pfam" id="PF03222">
    <property type="entry name" value="Trp_Tyr_perm"/>
    <property type="match status" value="1"/>
</dbReference>
<sequence length="56" mass="6120">AAIVPALLARKSRERFGSPKFRVWGGKPMIALILVFGVGNAVIHILSSFNLLPVYQ</sequence>
<dbReference type="AlphaFoldDB" id="A0A703T035"/>
<keyword evidence="3" id="KW-0813">Transport</keyword>
<organism evidence="11">
    <name type="scientific">Salmonella enterica</name>
    <name type="common">Salmonella choleraesuis</name>
    <dbReference type="NCBI Taxonomy" id="28901"/>
    <lineage>
        <taxon>Bacteria</taxon>
        <taxon>Pseudomonadati</taxon>
        <taxon>Pseudomonadota</taxon>
        <taxon>Gammaproteobacteria</taxon>
        <taxon>Enterobacterales</taxon>
        <taxon>Enterobacteriaceae</taxon>
        <taxon>Salmonella</taxon>
    </lineage>
</organism>